<protein>
    <recommendedName>
        <fullName evidence="4">AsmA domain-containing protein</fullName>
    </recommendedName>
</protein>
<sequence>MAALRPCHSLGPRARARTRRCLGLLALAALAALWASSGPPEGAAAPAPALSLAGLSLGALKVVGVLLVVVLAAVAAVVFAGGPLIAQAVKAYIEAFDQSILGVNVTIKSLEVRVYTGLVDIRGLVVSNAPGYSAEYLVNVDRATVDLNMFRLLRSGFRRIAVQRLTLSNVDVIWEKSGLTHSNVKEVLEFLRSKSEKGDAPQPTASAEQQDKEAQPKKRVKREVQLGTVKIEDVGVKMASHILHGAGVRLAVADIDYPNFSAEHGSYLGDDVAKILLASLLKTVVANTAGKSIGDMCF</sequence>
<organism evidence="3">
    <name type="scientific">Pyrodinium bahamense</name>
    <dbReference type="NCBI Taxonomy" id="73915"/>
    <lineage>
        <taxon>Eukaryota</taxon>
        <taxon>Sar</taxon>
        <taxon>Alveolata</taxon>
        <taxon>Dinophyceae</taxon>
        <taxon>Gonyaulacales</taxon>
        <taxon>Pyrocystaceae</taxon>
        <taxon>Pyrodinium</taxon>
    </lineage>
</organism>
<keyword evidence="2" id="KW-0472">Membrane</keyword>
<feature type="transmembrane region" description="Helical" evidence="2">
    <location>
        <begin position="60"/>
        <end position="80"/>
    </location>
</feature>
<evidence type="ECO:0008006" key="4">
    <source>
        <dbReference type="Google" id="ProtNLM"/>
    </source>
</evidence>
<keyword evidence="2" id="KW-1133">Transmembrane helix</keyword>
<feature type="region of interest" description="Disordered" evidence="1">
    <location>
        <begin position="194"/>
        <end position="220"/>
    </location>
</feature>
<dbReference type="AlphaFoldDB" id="A0A7S0A4F8"/>
<dbReference type="EMBL" id="HBEG01013145">
    <property type="protein sequence ID" value="CAD8352621.1"/>
    <property type="molecule type" value="Transcribed_RNA"/>
</dbReference>
<keyword evidence="2" id="KW-0812">Transmembrane</keyword>
<name>A0A7S0A4F8_9DINO</name>
<gene>
    <name evidence="3" type="ORF">PBAH0796_LOCUS7988</name>
</gene>
<evidence type="ECO:0000256" key="2">
    <source>
        <dbReference type="SAM" id="Phobius"/>
    </source>
</evidence>
<accession>A0A7S0A4F8</accession>
<proteinExistence type="predicted"/>
<reference evidence="3" key="1">
    <citation type="submission" date="2021-01" db="EMBL/GenBank/DDBJ databases">
        <authorList>
            <person name="Corre E."/>
            <person name="Pelletier E."/>
            <person name="Niang G."/>
            <person name="Scheremetjew M."/>
            <person name="Finn R."/>
            <person name="Kale V."/>
            <person name="Holt S."/>
            <person name="Cochrane G."/>
            <person name="Meng A."/>
            <person name="Brown T."/>
            <person name="Cohen L."/>
        </authorList>
    </citation>
    <scope>NUCLEOTIDE SEQUENCE</scope>
    <source>
        <strain evidence="3">Pbaha01</strain>
    </source>
</reference>
<evidence type="ECO:0000313" key="3">
    <source>
        <dbReference type="EMBL" id="CAD8352621.1"/>
    </source>
</evidence>
<evidence type="ECO:0000256" key="1">
    <source>
        <dbReference type="SAM" id="MobiDB-lite"/>
    </source>
</evidence>